<evidence type="ECO:0000256" key="7">
    <source>
        <dbReference type="SAM" id="MobiDB-lite"/>
    </source>
</evidence>
<evidence type="ECO:0000256" key="3">
    <source>
        <dbReference type="ARBA" id="ARBA00023155"/>
    </source>
</evidence>
<reference evidence="9" key="1">
    <citation type="submission" date="2022-12" db="EMBL/GenBank/DDBJ databases">
        <authorList>
            <person name="Alioto T."/>
            <person name="Alioto T."/>
            <person name="Gomez Garrido J."/>
        </authorList>
    </citation>
    <scope>NUCLEOTIDE SEQUENCE</scope>
</reference>
<dbReference type="Gene3D" id="1.10.10.60">
    <property type="entry name" value="Homeodomain-like"/>
    <property type="match status" value="2"/>
</dbReference>
<dbReference type="PANTHER" id="PTHR46123">
    <property type="entry name" value="MIX-TYPE HOMEOBOX GENE 1-RELATED"/>
    <property type="match status" value="1"/>
</dbReference>
<evidence type="ECO:0000256" key="2">
    <source>
        <dbReference type="ARBA" id="ARBA00023125"/>
    </source>
</evidence>
<accession>A0AA35KBM4</accession>
<feature type="domain" description="Homeobox" evidence="8">
    <location>
        <begin position="15"/>
        <end position="75"/>
    </location>
</feature>
<feature type="DNA-binding region" description="Homeobox" evidence="5">
    <location>
        <begin position="102"/>
        <end position="161"/>
    </location>
</feature>
<dbReference type="SMART" id="SM00389">
    <property type="entry name" value="HOX"/>
    <property type="match status" value="2"/>
</dbReference>
<evidence type="ECO:0000256" key="1">
    <source>
        <dbReference type="ARBA" id="ARBA00004123"/>
    </source>
</evidence>
<keyword evidence="2 5" id="KW-0238">DNA-binding</keyword>
<evidence type="ECO:0000313" key="10">
    <source>
        <dbReference type="Proteomes" id="UP001178461"/>
    </source>
</evidence>
<feature type="domain" description="Homeobox" evidence="8">
    <location>
        <begin position="100"/>
        <end position="160"/>
    </location>
</feature>
<dbReference type="PANTHER" id="PTHR46123:SF4">
    <property type="entry name" value="MIX-TYPE HOMEOBOX GENE 1-RELATED"/>
    <property type="match status" value="1"/>
</dbReference>
<keyword evidence="4 5" id="KW-0539">Nucleus</keyword>
<dbReference type="GO" id="GO:0000981">
    <property type="term" value="F:DNA-binding transcription factor activity, RNA polymerase II-specific"/>
    <property type="evidence" value="ECO:0007669"/>
    <property type="project" value="TreeGrafter"/>
</dbReference>
<evidence type="ECO:0000313" key="9">
    <source>
        <dbReference type="EMBL" id="CAI5774359.1"/>
    </source>
</evidence>
<dbReference type="InterPro" id="IPR009057">
    <property type="entry name" value="Homeodomain-like_sf"/>
</dbReference>
<evidence type="ECO:0000256" key="4">
    <source>
        <dbReference type="ARBA" id="ARBA00023242"/>
    </source>
</evidence>
<keyword evidence="3 5" id="KW-0371">Homeobox</keyword>
<dbReference type="InterPro" id="IPR001356">
    <property type="entry name" value="HD"/>
</dbReference>
<evidence type="ECO:0000256" key="6">
    <source>
        <dbReference type="RuleBase" id="RU000682"/>
    </source>
</evidence>
<dbReference type="GO" id="GO:0005634">
    <property type="term" value="C:nucleus"/>
    <property type="evidence" value="ECO:0007669"/>
    <property type="project" value="UniProtKB-SubCell"/>
</dbReference>
<dbReference type="InterPro" id="IPR051306">
    <property type="entry name" value="Homeobox_regulator"/>
</dbReference>
<sequence length="336" mass="37646">MKTTNSQGGSYPKVGGDRRKRTVFSPSHVELLKKSFEENQYPGYGTREALARCIGVEEDRVHIWFQNRRARTPKRIGSRIRIGNHAAAPYSHRGIYPKVGGDRRKRTVFTPAQIELLKKEFEKNQYPGYETREALARCIGIEEDRVHIWFQNRRARTPKRIGSTIRIGNHAAAPYSHSEGTRPRSSLDSSPRSSPGNLQNIHMEQDYQPHNLHYAESYGGAGLWQPSLNNTQPGEHLSAPQQQSSLELNPAYYQQAAFCGTGLYETSQASNCPVPYYGAEMVRQPPPSAGNFFMASSTYTPWSATGNYSATNPVQMQNVDGSASDSQFFSLSQVPD</sequence>
<dbReference type="CDD" id="cd00086">
    <property type="entry name" value="homeodomain"/>
    <property type="match status" value="2"/>
</dbReference>
<evidence type="ECO:0000259" key="8">
    <source>
        <dbReference type="PROSITE" id="PS50071"/>
    </source>
</evidence>
<proteinExistence type="predicted"/>
<feature type="DNA-binding region" description="Homeobox" evidence="5">
    <location>
        <begin position="17"/>
        <end position="76"/>
    </location>
</feature>
<dbReference type="SUPFAM" id="SSF46689">
    <property type="entry name" value="Homeodomain-like"/>
    <property type="match status" value="2"/>
</dbReference>
<gene>
    <name evidence="9" type="ORF">PODLI_1B008091</name>
</gene>
<keyword evidence="10" id="KW-1185">Reference proteome</keyword>
<dbReference type="Pfam" id="PF00046">
    <property type="entry name" value="Homeodomain"/>
    <property type="match status" value="2"/>
</dbReference>
<feature type="region of interest" description="Disordered" evidence="7">
    <location>
        <begin position="1"/>
        <end position="22"/>
    </location>
</feature>
<protein>
    <submittedName>
        <fullName evidence="9">Homeobox A</fullName>
    </submittedName>
</protein>
<dbReference type="GO" id="GO:0000977">
    <property type="term" value="F:RNA polymerase II transcription regulatory region sequence-specific DNA binding"/>
    <property type="evidence" value="ECO:0007669"/>
    <property type="project" value="TreeGrafter"/>
</dbReference>
<evidence type="ECO:0000256" key="5">
    <source>
        <dbReference type="PROSITE-ProRule" id="PRU00108"/>
    </source>
</evidence>
<name>A0AA35KBM4_9SAUR</name>
<dbReference type="EMBL" id="OX395130">
    <property type="protein sequence ID" value="CAI5774359.1"/>
    <property type="molecule type" value="Genomic_DNA"/>
</dbReference>
<dbReference type="AlphaFoldDB" id="A0AA35KBM4"/>
<feature type="region of interest" description="Disordered" evidence="7">
    <location>
        <begin position="160"/>
        <end position="200"/>
    </location>
</feature>
<organism evidence="9 10">
    <name type="scientific">Podarcis lilfordi</name>
    <name type="common">Lilford's wall lizard</name>
    <dbReference type="NCBI Taxonomy" id="74358"/>
    <lineage>
        <taxon>Eukaryota</taxon>
        <taxon>Metazoa</taxon>
        <taxon>Chordata</taxon>
        <taxon>Craniata</taxon>
        <taxon>Vertebrata</taxon>
        <taxon>Euteleostomi</taxon>
        <taxon>Lepidosauria</taxon>
        <taxon>Squamata</taxon>
        <taxon>Bifurcata</taxon>
        <taxon>Unidentata</taxon>
        <taxon>Episquamata</taxon>
        <taxon>Laterata</taxon>
        <taxon>Lacertibaenia</taxon>
        <taxon>Lacertidae</taxon>
        <taxon>Podarcis</taxon>
    </lineage>
</organism>
<dbReference type="Proteomes" id="UP001178461">
    <property type="component" value="Chromosome 5"/>
</dbReference>
<comment type="subcellular location">
    <subcellularLocation>
        <location evidence="1 5 6">Nucleus</location>
    </subcellularLocation>
</comment>
<dbReference type="PROSITE" id="PS50071">
    <property type="entry name" value="HOMEOBOX_2"/>
    <property type="match status" value="2"/>
</dbReference>
<feature type="compositionally biased region" description="Low complexity" evidence="7">
    <location>
        <begin position="183"/>
        <end position="195"/>
    </location>
</feature>